<evidence type="ECO:0000256" key="1">
    <source>
        <dbReference type="ARBA" id="ARBA00009981"/>
    </source>
</evidence>
<dbReference type="EMBL" id="FUXP01000004">
    <property type="protein sequence ID" value="SJZ98638.1"/>
    <property type="molecule type" value="Genomic_DNA"/>
</dbReference>
<dbReference type="AlphaFoldDB" id="A0A1T4Q5W9"/>
<dbReference type="STRING" id="1122188.SAMN02745674_01480"/>
<dbReference type="InterPro" id="IPR006442">
    <property type="entry name" value="Antitoxin_Phd/YefM"/>
</dbReference>
<feature type="region of interest" description="Disordered" evidence="3">
    <location>
        <begin position="97"/>
        <end position="119"/>
    </location>
</feature>
<sequence>MQPLRNIEHVRQLAGDDTPVRSASEVKSGWSGIVREVVRHGEVIVTHHGRPQAVVVDVEAYADLVRRANANDPLEVLAAEFDRRFAALDTPAGASRLRSVAAGGIPSPARRRRDGLRSR</sequence>
<proteinExistence type="inferred from homology"/>
<comment type="similarity">
    <text evidence="1 2">Belongs to the phD/YefM antitoxin family.</text>
</comment>
<dbReference type="Proteomes" id="UP000190061">
    <property type="component" value="Unassembled WGS sequence"/>
</dbReference>
<evidence type="ECO:0000256" key="3">
    <source>
        <dbReference type="SAM" id="MobiDB-lite"/>
    </source>
</evidence>
<dbReference type="RefSeq" id="WP_078758077.1">
    <property type="nucleotide sequence ID" value="NZ_FUXP01000004.1"/>
</dbReference>
<keyword evidence="5" id="KW-1185">Reference proteome</keyword>
<dbReference type="SUPFAM" id="SSF143120">
    <property type="entry name" value="YefM-like"/>
    <property type="match status" value="1"/>
</dbReference>
<dbReference type="OrthoDB" id="8909832at2"/>
<name>A0A1T4Q5W9_9GAMM</name>
<dbReference type="NCBIfam" id="TIGR01552">
    <property type="entry name" value="phd_fam"/>
    <property type="match status" value="1"/>
</dbReference>
<protein>
    <recommendedName>
        <fullName evidence="2">Antitoxin</fullName>
    </recommendedName>
</protein>
<reference evidence="4 5" key="1">
    <citation type="submission" date="2017-02" db="EMBL/GenBank/DDBJ databases">
        <authorList>
            <person name="Peterson S.W."/>
        </authorList>
    </citation>
    <scope>NUCLEOTIDE SEQUENCE [LARGE SCALE GENOMIC DNA]</scope>
    <source>
        <strain evidence="4 5">DSM 21749</strain>
    </source>
</reference>
<evidence type="ECO:0000313" key="5">
    <source>
        <dbReference type="Proteomes" id="UP000190061"/>
    </source>
</evidence>
<comment type="function">
    <text evidence="2">Antitoxin component of a type II toxin-antitoxin (TA) system.</text>
</comment>
<gene>
    <name evidence="4" type="ORF">SAMN02745674_01480</name>
</gene>
<dbReference type="Gene3D" id="3.40.1620.10">
    <property type="entry name" value="YefM-like domain"/>
    <property type="match status" value="1"/>
</dbReference>
<organism evidence="4 5">
    <name type="scientific">Lysobacter spongiicola DSM 21749</name>
    <dbReference type="NCBI Taxonomy" id="1122188"/>
    <lineage>
        <taxon>Bacteria</taxon>
        <taxon>Pseudomonadati</taxon>
        <taxon>Pseudomonadota</taxon>
        <taxon>Gammaproteobacteria</taxon>
        <taxon>Lysobacterales</taxon>
        <taxon>Lysobacteraceae</taxon>
        <taxon>Novilysobacter</taxon>
    </lineage>
</organism>
<evidence type="ECO:0000256" key="2">
    <source>
        <dbReference type="RuleBase" id="RU362080"/>
    </source>
</evidence>
<feature type="compositionally biased region" description="Basic residues" evidence="3">
    <location>
        <begin position="109"/>
        <end position="119"/>
    </location>
</feature>
<evidence type="ECO:0000313" key="4">
    <source>
        <dbReference type="EMBL" id="SJZ98638.1"/>
    </source>
</evidence>
<dbReference type="Pfam" id="PF02604">
    <property type="entry name" value="PhdYeFM_antitox"/>
    <property type="match status" value="1"/>
</dbReference>
<dbReference type="InterPro" id="IPR036165">
    <property type="entry name" value="YefM-like_sf"/>
</dbReference>
<accession>A0A1T4Q5W9</accession>